<reference evidence="1" key="1">
    <citation type="submission" date="2015-09" db="EMBL/GenBank/DDBJ databases">
        <authorList>
            <person name="Jackson K.R."/>
            <person name="Lunt B.L."/>
            <person name="Fisher J.N.B."/>
            <person name="Gardner A.V."/>
            <person name="Bailey M.E."/>
            <person name="Deus L.M."/>
            <person name="Earl A.S."/>
            <person name="Gibby P.D."/>
            <person name="Hartmann K.A."/>
            <person name="Liu J.E."/>
            <person name="Manci A.M."/>
            <person name="Nielsen D.A."/>
            <person name="Solomon M.B."/>
            <person name="Breakwell D.P."/>
            <person name="Burnett S.H."/>
            <person name="Grose J.H."/>
        </authorList>
    </citation>
    <scope>NUCLEOTIDE SEQUENCE</scope>
    <source>
        <strain evidence="1">7805</strain>
    </source>
</reference>
<organism evidence="1">
    <name type="scientific">Planktothrix agardhii</name>
    <name type="common">Oscillatoria agardhii</name>
    <dbReference type="NCBI Taxonomy" id="1160"/>
    <lineage>
        <taxon>Bacteria</taxon>
        <taxon>Bacillati</taxon>
        <taxon>Cyanobacteriota</taxon>
        <taxon>Cyanophyceae</taxon>
        <taxon>Oscillatoriophycideae</taxon>
        <taxon>Oscillatoriales</taxon>
        <taxon>Microcoleaceae</taxon>
        <taxon>Planktothrix</taxon>
    </lineage>
</organism>
<dbReference type="EMBL" id="LO018304">
    <property type="protein sequence ID" value="CUM58055.1"/>
    <property type="molecule type" value="Genomic_DNA"/>
</dbReference>
<proteinExistence type="predicted"/>
<dbReference type="RefSeq" id="WP_026785541.1">
    <property type="nucleotide sequence ID" value="NZ_CAJCFV010000080.1"/>
</dbReference>
<evidence type="ECO:0000313" key="1">
    <source>
        <dbReference type="EMBL" id="CUM58055.1"/>
    </source>
</evidence>
<name>A0A1J1JAL7_PLAAG</name>
<dbReference type="AlphaFoldDB" id="A0A1J1JAL7"/>
<gene>
    <name evidence="1" type="ORF">PLAM_0088</name>
</gene>
<protein>
    <submittedName>
        <fullName evidence="1">Uncharacterized protein</fullName>
    </submittedName>
</protein>
<accession>A0A1J1JAL7</accession>
<sequence>MVTTYRLKASELDQSFLERLKATYGDQEIEISVSNLTTQLEAMANDPFIQAEIQQIEQEFKITEMDGLSDL</sequence>